<proteinExistence type="predicted"/>
<dbReference type="KEGG" id="gfu:KM031_15040"/>
<dbReference type="Gene3D" id="3.10.180.10">
    <property type="entry name" value="2,3-Dihydroxybiphenyl 1,2-Dioxygenase, domain 1"/>
    <property type="match status" value="1"/>
</dbReference>
<dbReference type="RefSeq" id="WP_215506560.1">
    <property type="nucleotide sequence ID" value="NZ_CP076361.1"/>
</dbReference>
<evidence type="ECO:0000313" key="3">
    <source>
        <dbReference type="Proteomes" id="UP000679352"/>
    </source>
</evidence>
<evidence type="ECO:0000259" key="1">
    <source>
        <dbReference type="Pfam" id="PF13468"/>
    </source>
</evidence>
<dbReference type="AlphaFoldDB" id="A0A975P6N8"/>
<feature type="domain" description="Glyoxalase-like" evidence="1">
    <location>
        <begin position="4"/>
        <end position="172"/>
    </location>
</feature>
<evidence type="ECO:0000313" key="2">
    <source>
        <dbReference type="EMBL" id="QWK90123.1"/>
    </source>
</evidence>
<organism evidence="2 3">
    <name type="scientific">Gemmobacter fulvus</name>
    <dbReference type="NCBI Taxonomy" id="2840474"/>
    <lineage>
        <taxon>Bacteria</taxon>
        <taxon>Pseudomonadati</taxon>
        <taxon>Pseudomonadota</taxon>
        <taxon>Alphaproteobacteria</taxon>
        <taxon>Rhodobacterales</taxon>
        <taxon>Paracoccaceae</taxon>
        <taxon>Gemmobacter</taxon>
    </lineage>
</organism>
<dbReference type="Proteomes" id="UP000679352">
    <property type="component" value="Chromosome"/>
</dbReference>
<dbReference type="InterPro" id="IPR025870">
    <property type="entry name" value="Glyoxalase-like_dom"/>
</dbReference>
<gene>
    <name evidence="2" type="ORF">KM031_15040</name>
</gene>
<dbReference type="EMBL" id="CP076361">
    <property type="protein sequence ID" value="QWK90123.1"/>
    <property type="molecule type" value="Genomic_DNA"/>
</dbReference>
<protein>
    <submittedName>
        <fullName evidence="2">VOC family protein</fullName>
    </submittedName>
</protein>
<dbReference type="Pfam" id="PF13468">
    <property type="entry name" value="Glyoxalase_3"/>
    <property type="match status" value="1"/>
</dbReference>
<name>A0A975P6N8_9RHOB</name>
<dbReference type="InterPro" id="IPR029068">
    <property type="entry name" value="Glyas_Bleomycin-R_OHBP_Dase"/>
</dbReference>
<reference evidence="2" key="1">
    <citation type="submission" date="2021-06" db="EMBL/GenBank/DDBJ databases">
        <title>Direct submission.</title>
        <authorList>
            <person name="Lee C.-S."/>
            <person name="Jin L."/>
        </authorList>
    </citation>
    <scope>NUCLEOTIDE SEQUENCE</scope>
    <source>
        <strain evidence="2">Con5</strain>
    </source>
</reference>
<keyword evidence="3" id="KW-1185">Reference proteome</keyword>
<sequence length="204" mass="22158">MLRFDHLAVSAETLADGVAYVEQALGVALAGGGQHPLMATHNRLLGLGDLYLEVIAADPDAPRPAHPRWFDLDRFTGPPRLTTWICGCDDLDAALQASPPGAGQPVALSRGEFRWRMAVPADGILPFDSCFPALIQWQGPAHPAPRLPDTGVRLRWFEIAHPQAEALRAALADRFADPRVQIVPGPTRAMRAEFDTPHGRRALT</sequence>
<accession>A0A975P6N8</accession>